<keyword evidence="4" id="KW-1185">Reference proteome</keyword>
<reference evidence="3 4" key="1">
    <citation type="submission" date="2015-08" db="EMBL/GenBank/DDBJ databases">
        <title>Investigation of the bacterial diversity of lava forest soil.</title>
        <authorList>
            <person name="Lee J.S."/>
        </authorList>
    </citation>
    <scope>NUCLEOTIDE SEQUENCE [LARGE SCALE GENOMIC DNA]</scope>
    <source>
        <strain evidence="3 4">GJW-30</strain>
    </source>
</reference>
<protein>
    <recommendedName>
        <fullName evidence="5">DUF3551 domain-containing protein</fullName>
    </recommendedName>
</protein>
<accession>A0A0S3PTJ7</accession>
<proteinExistence type="predicted"/>
<dbReference type="OrthoDB" id="8229016at2"/>
<keyword evidence="2" id="KW-0732">Signal</keyword>
<dbReference type="Proteomes" id="UP000236884">
    <property type="component" value="Chromosome"/>
</dbReference>
<feature type="region of interest" description="Disordered" evidence="1">
    <location>
        <begin position="73"/>
        <end position="92"/>
    </location>
</feature>
<gene>
    <name evidence="3" type="ORF">GJW-30_1_01821</name>
</gene>
<dbReference type="InterPro" id="IPR021937">
    <property type="entry name" value="DUF3551"/>
</dbReference>
<organism evidence="3 4">
    <name type="scientific">Variibacter gotjawalensis</name>
    <dbReference type="NCBI Taxonomy" id="1333996"/>
    <lineage>
        <taxon>Bacteria</taxon>
        <taxon>Pseudomonadati</taxon>
        <taxon>Pseudomonadota</taxon>
        <taxon>Alphaproteobacteria</taxon>
        <taxon>Hyphomicrobiales</taxon>
        <taxon>Nitrobacteraceae</taxon>
        <taxon>Variibacter</taxon>
    </lineage>
</organism>
<dbReference type="Pfam" id="PF12071">
    <property type="entry name" value="DUF3551"/>
    <property type="match status" value="1"/>
</dbReference>
<dbReference type="AlphaFoldDB" id="A0A0S3PTJ7"/>
<feature type="chain" id="PRO_5006615725" description="DUF3551 domain-containing protein" evidence="2">
    <location>
        <begin position="24"/>
        <end position="92"/>
    </location>
</feature>
<dbReference type="KEGG" id="vgo:GJW-30_1_01821"/>
<evidence type="ECO:0000313" key="3">
    <source>
        <dbReference type="EMBL" id="BAT59290.1"/>
    </source>
</evidence>
<dbReference type="EMBL" id="AP014946">
    <property type="protein sequence ID" value="BAT59290.1"/>
    <property type="molecule type" value="Genomic_DNA"/>
</dbReference>
<dbReference type="RefSeq" id="WP_096354473.1">
    <property type="nucleotide sequence ID" value="NZ_AP014946.1"/>
</dbReference>
<feature type="signal peptide" evidence="2">
    <location>
        <begin position="1"/>
        <end position="23"/>
    </location>
</feature>
<sequence length="92" mass="10174">MRNILTLSAAALGLALIASPASAQGGPAGSPYRWCAGFQSWGGQSFSCNFRTFEECRQETTGGMRGWCMLNPRYTGSDYDDEPRRYRRPARS</sequence>
<evidence type="ECO:0000256" key="2">
    <source>
        <dbReference type="SAM" id="SignalP"/>
    </source>
</evidence>
<evidence type="ECO:0000256" key="1">
    <source>
        <dbReference type="SAM" id="MobiDB-lite"/>
    </source>
</evidence>
<name>A0A0S3PTJ7_9BRAD</name>
<evidence type="ECO:0008006" key="5">
    <source>
        <dbReference type="Google" id="ProtNLM"/>
    </source>
</evidence>
<evidence type="ECO:0000313" key="4">
    <source>
        <dbReference type="Proteomes" id="UP000236884"/>
    </source>
</evidence>